<name>A0A1I8AU60_9BILA</name>
<proteinExistence type="predicted"/>
<reference evidence="3" key="1">
    <citation type="submission" date="2016-11" db="UniProtKB">
        <authorList>
            <consortium name="WormBaseParasite"/>
        </authorList>
    </citation>
    <scope>IDENTIFICATION</scope>
</reference>
<accession>A0A1I8AU60</accession>
<dbReference type="WBParaSite" id="L893_g8928.t1">
    <property type="protein sequence ID" value="L893_g8928.t1"/>
    <property type="gene ID" value="L893_g8928"/>
</dbReference>
<organism evidence="2 3">
    <name type="scientific">Steinernema glaseri</name>
    <dbReference type="NCBI Taxonomy" id="37863"/>
    <lineage>
        <taxon>Eukaryota</taxon>
        <taxon>Metazoa</taxon>
        <taxon>Ecdysozoa</taxon>
        <taxon>Nematoda</taxon>
        <taxon>Chromadorea</taxon>
        <taxon>Rhabditida</taxon>
        <taxon>Tylenchina</taxon>
        <taxon>Panagrolaimomorpha</taxon>
        <taxon>Strongyloidoidea</taxon>
        <taxon>Steinernematidae</taxon>
        <taxon>Steinernema</taxon>
    </lineage>
</organism>
<evidence type="ECO:0000313" key="2">
    <source>
        <dbReference type="Proteomes" id="UP000095287"/>
    </source>
</evidence>
<dbReference type="SUPFAM" id="SSF57414">
    <property type="entry name" value="Hairpin loop containing domain-like"/>
    <property type="match status" value="1"/>
</dbReference>
<dbReference type="Proteomes" id="UP000095287">
    <property type="component" value="Unplaced"/>
</dbReference>
<dbReference type="Pfam" id="PF00024">
    <property type="entry name" value="PAN_1"/>
    <property type="match status" value="1"/>
</dbReference>
<keyword evidence="2" id="KW-1185">Reference proteome</keyword>
<feature type="domain" description="Apple" evidence="1">
    <location>
        <begin position="8"/>
        <end position="53"/>
    </location>
</feature>
<sequence length="109" mass="12704">MVSNKTILIVRNDLVVSSPTLEDCMFICMNNEGCQGGTYAPKPKQCGPMFYYGESQTHQYGSPDYISFLVVEHSDEDKKMYEKACADNFQKLVDERYKRQQRNNRRMWG</sequence>
<dbReference type="InterPro" id="IPR003609">
    <property type="entry name" value="Pan_app"/>
</dbReference>
<evidence type="ECO:0000313" key="3">
    <source>
        <dbReference type="WBParaSite" id="L893_g8928.t1"/>
    </source>
</evidence>
<protein>
    <submittedName>
        <fullName evidence="3">Apple domain-containing protein</fullName>
    </submittedName>
</protein>
<dbReference type="AlphaFoldDB" id="A0A1I8AU60"/>
<evidence type="ECO:0000259" key="1">
    <source>
        <dbReference type="Pfam" id="PF00024"/>
    </source>
</evidence>